<sequence>MFLTFRHICNISAKLLFRWRSWSIFFQKRRDPFIIFRGLFASYTFKSANVIPYHADRRIMANGTYSGGRPRVQNAEITFI</sequence>
<proteinExistence type="predicted"/>
<dbReference type="EMBL" id="OW152831">
    <property type="protein sequence ID" value="CAH2049561.1"/>
    <property type="molecule type" value="Genomic_DNA"/>
</dbReference>
<keyword evidence="2" id="KW-1185">Reference proteome</keyword>
<accession>A0ABN8IA85</accession>
<evidence type="ECO:0000313" key="1">
    <source>
        <dbReference type="EMBL" id="CAH2049561.1"/>
    </source>
</evidence>
<protein>
    <submittedName>
        <fullName evidence="1">Uncharacterized protein</fullName>
    </submittedName>
</protein>
<feature type="non-terminal residue" evidence="1">
    <location>
        <position position="80"/>
    </location>
</feature>
<organism evidence="1 2">
    <name type="scientific">Iphiclides podalirius</name>
    <name type="common">scarce swallowtail</name>
    <dbReference type="NCBI Taxonomy" id="110791"/>
    <lineage>
        <taxon>Eukaryota</taxon>
        <taxon>Metazoa</taxon>
        <taxon>Ecdysozoa</taxon>
        <taxon>Arthropoda</taxon>
        <taxon>Hexapoda</taxon>
        <taxon>Insecta</taxon>
        <taxon>Pterygota</taxon>
        <taxon>Neoptera</taxon>
        <taxon>Endopterygota</taxon>
        <taxon>Lepidoptera</taxon>
        <taxon>Glossata</taxon>
        <taxon>Ditrysia</taxon>
        <taxon>Papilionoidea</taxon>
        <taxon>Papilionidae</taxon>
        <taxon>Papilioninae</taxon>
        <taxon>Iphiclides</taxon>
    </lineage>
</organism>
<dbReference type="Proteomes" id="UP000837857">
    <property type="component" value="Chromosome 19"/>
</dbReference>
<name>A0ABN8IA85_9NEOP</name>
<reference evidence="1" key="1">
    <citation type="submission" date="2022-03" db="EMBL/GenBank/DDBJ databases">
        <authorList>
            <person name="Martin H S."/>
        </authorList>
    </citation>
    <scope>NUCLEOTIDE SEQUENCE</scope>
</reference>
<evidence type="ECO:0000313" key="2">
    <source>
        <dbReference type="Proteomes" id="UP000837857"/>
    </source>
</evidence>
<gene>
    <name evidence="1" type="ORF">IPOD504_LOCUS6922</name>
</gene>